<dbReference type="Pfam" id="PF00512">
    <property type="entry name" value="HisKA"/>
    <property type="match status" value="1"/>
</dbReference>
<dbReference type="CDD" id="cd00082">
    <property type="entry name" value="HisKA"/>
    <property type="match status" value="1"/>
</dbReference>
<dbReference type="CDD" id="cd00130">
    <property type="entry name" value="PAS"/>
    <property type="match status" value="2"/>
</dbReference>
<dbReference type="Gene3D" id="3.30.450.40">
    <property type="match status" value="1"/>
</dbReference>
<dbReference type="PANTHER" id="PTHR43065:SF10">
    <property type="entry name" value="PEROXIDE STRESS-ACTIVATED HISTIDINE KINASE MAK3"/>
    <property type="match status" value="1"/>
</dbReference>
<dbReference type="InterPro" id="IPR029016">
    <property type="entry name" value="GAF-like_dom_sf"/>
</dbReference>
<dbReference type="SUPFAM" id="SSF55781">
    <property type="entry name" value="GAF domain-like"/>
    <property type="match status" value="1"/>
</dbReference>
<dbReference type="SMART" id="SM00388">
    <property type="entry name" value="HisKA"/>
    <property type="match status" value="1"/>
</dbReference>
<evidence type="ECO:0000256" key="6">
    <source>
        <dbReference type="ARBA" id="ARBA00022777"/>
    </source>
</evidence>
<sequence length="694" mass="78652">MPAQQGHRGLSMPFERLSAFSGEIFYETDLLRRIIKVSGGTERVLEYSAEELTGRTIDSFYKYPSVRNAVEDSILREGLAEDISVTLVTRNGEEVNATESIFIIRDAVGKASGFEGIIRRVNCPDYTSFSGGSGYQKVLQNVIDSLPAAVCWKDRDLRYTGCNRSFLDLAGAHSDEVLIGRTDEQLFTDEEFDRFSKGDREIAAGRCSSYNYVETVYIKTTGEFRWFDITKTAVRNERGQFAGVVSIHDDITTWVNAELGIQNRLWFEQQIMEISAGFINLSAEEVDSGINSALEKIGTFVDAERCCVFSMDRDSMRASVTHEWTAAGVPSLMKRMKSVSLLEMELLMEKLAGREIINITSLSGYRKCSEYEREYLNALGVKSLIIVPMIKEGKSTGFMTFSSLEKERDWDDDIVSLLTIVSEILVNVLDRKYMQEELMELYALMEEKVRHEVERSMEHKKLLIQQSKLAAMGEMLGNIAHQWRQPLNALNLSFFELKYIKDSGELTDDKLKDILDRVNALIQQMSATVDDFRNFFKENKEQAEFLLSDCVRKALYLVQAFFEEHRIDVELRIDSELMVSGYPGELAQVFLNILNNAKDALTEKNVAEPQVIVRVYYENGKAVAEIEDNAGGVNEGLQERIFEPYFTTKPEGKGTGIGLYMSKMIVENSMPGQLSVRNTDKGACFRIELPSIQQ</sequence>
<keyword evidence="3" id="KW-0597">Phosphoprotein</keyword>
<dbReference type="SMART" id="SM00387">
    <property type="entry name" value="HATPase_c"/>
    <property type="match status" value="1"/>
</dbReference>
<keyword evidence="6" id="KW-0418">Kinase</keyword>
<proteinExistence type="predicted"/>
<dbReference type="PROSITE" id="PS50113">
    <property type="entry name" value="PAC"/>
    <property type="match status" value="1"/>
</dbReference>
<keyword evidence="12" id="KW-1185">Reference proteome</keyword>
<dbReference type="PRINTS" id="PR00344">
    <property type="entry name" value="BCTRLSENSOR"/>
</dbReference>
<dbReference type="SUPFAM" id="SSF55785">
    <property type="entry name" value="PYP-like sensor domain (PAS domain)"/>
    <property type="match status" value="2"/>
</dbReference>
<evidence type="ECO:0000256" key="2">
    <source>
        <dbReference type="ARBA" id="ARBA00012438"/>
    </source>
</evidence>
<dbReference type="InterPro" id="IPR035965">
    <property type="entry name" value="PAS-like_dom_sf"/>
</dbReference>
<dbReference type="Pfam" id="PF01590">
    <property type="entry name" value="GAF"/>
    <property type="match status" value="1"/>
</dbReference>
<evidence type="ECO:0000256" key="4">
    <source>
        <dbReference type="ARBA" id="ARBA00022679"/>
    </source>
</evidence>
<accession>A0A3R5Z017</accession>
<dbReference type="GO" id="GO:0000155">
    <property type="term" value="F:phosphorelay sensor kinase activity"/>
    <property type="evidence" value="ECO:0007669"/>
    <property type="project" value="InterPro"/>
</dbReference>
<feature type="domain" description="PAC" evidence="10">
    <location>
        <begin position="211"/>
        <end position="263"/>
    </location>
</feature>
<evidence type="ECO:0000259" key="9">
    <source>
        <dbReference type="PROSITE" id="PS50109"/>
    </source>
</evidence>
<dbReference type="InterPro" id="IPR005467">
    <property type="entry name" value="His_kinase_dom"/>
</dbReference>
<evidence type="ECO:0000256" key="1">
    <source>
        <dbReference type="ARBA" id="ARBA00000085"/>
    </source>
</evidence>
<protein>
    <recommendedName>
        <fullName evidence="2">histidine kinase</fullName>
        <ecNumber evidence="2">2.7.13.3</ecNumber>
    </recommendedName>
</protein>
<dbReference type="InterPro" id="IPR013656">
    <property type="entry name" value="PAS_4"/>
</dbReference>
<dbReference type="SUPFAM" id="SSF55874">
    <property type="entry name" value="ATPase domain of HSP90 chaperone/DNA topoisomerase II/histidine kinase"/>
    <property type="match status" value="1"/>
</dbReference>
<dbReference type="GO" id="GO:0005524">
    <property type="term" value="F:ATP binding"/>
    <property type="evidence" value="ECO:0007669"/>
    <property type="project" value="UniProtKB-KW"/>
</dbReference>
<evidence type="ECO:0000256" key="7">
    <source>
        <dbReference type="ARBA" id="ARBA00022840"/>
    </source>
</evidence>
<dbReference type="InterPro" id="IPR036890">
    <property type="entry name" value="HATPase_C_sf"/>
</dbReference>
<dbReference type="InterPro" id="IPR000014">
    <property type="entry name" value="PAS"/>
</dbReference>
<dbReference type="OrthoDB" id="9794419at2"/>
<gene>
    <name evidence="11" type="ORF">EP073_09930</name>
</gene>
<dbReference type="NCBIfam" id="TIGR00229">
    <property type="entry name" value="sensory_box"/>
    <property type="match status" value="1"/>
</dbReference>
<dbReference type="PANTHER" id="PTHR43065">
    <property type="entry name" value="SENSOR HISTIDINE KINASE"/>
    <property type="match status" value="1"/>
</dbReference>
<dbReference type="Pfam" id="PF08448">
    <property type="entry name" value="PAS_4"/>
    <property type="match status" value="1"/>
</dbReference>
<feature type="domain" description="Histidine kinase" evidence="9">
    <location>
        <begin position="478"/>
        <end position="693"/>
    </location>
</feature>
<organism evidence="11 12">
    <name type="scientific">Geovibrio thiophilus</name>
    <dbReference type="NCBI Taxonomy" id="139438"/>
    <lineage>
        <taxon>Bacteria</taxon>
        <taxon>Pseudomonadati</taxon>
        <taxon>Deferribacterota</taxon>
        <taxon>Deferribacteres</taxon>
        <taxon>Deferribacterales</taxon>
        <taxon>Geovibrionaceae</taxon>
        <taxon>Geovibrio</taxon>
    </lineage>
</organism>
<dbReference type="Proteomes" id="UP000287502">
    <property type="component" value="Chromosome"/>
</dbReference>
<dbReference type="InterPro" id="IPR000700">
    <property type="entry name" value="PAS-assoc_C"/>
</dbReference>
<dbReference type="InterPro" id="IPR003018">
    <property type="entry name" value="GAF"/>
</dbReference>
<comment type="catalytic activity">
    <reaction evidence="1">
        <text>ATP + protein L-histidine = ADP + protein N-phospho-L-histidine.</text>
        <dbReference type="EC" id="2.7.13.3"/>
    </reaction>
</comment>
<dbReference type="InterPro" id="IPR036097">
    <property type="entry name" value="HisK_dim/P_sf"/>
</dbReference>
<dbReference type="EMBL" id="CP035108">
    <property type="protein sequence ID" value="QAR33708.1"/>
    <property type="molecule type" value="Genomic_DNA"/>
</dbReference>
<dbReference type="Gene3D" id="1.10.287.130">
    <property type="match status" value="1"/>
</dbReference>
<dbReference type="InterPro" id="IPR003661">
    <property type="entry name" value="HisK_dim/P_dom"/>
</dbReference>
<dbReference type="InterPro" id="IPR004358">
    <property type="entry name" value="Sig_transdc_His_kin-like_C"/>
</dbReference>
<dbReference type="KEGG" id="gtl:EP073_09930"/>
<dbReference type="Gene3D" id="3.30.450.20">
    <property type="entry name" value="PAS domain"/>
    <property type="match status" value="2"/>
</dbReference>
<evidence type="ECO:0000313" key="12">
    <source>
        <dbReference type="Proteomes" id="UP000287502"/>
    </source>
</evidence>
<dbReference type="Gene3D" id="3.30.565.10">
    <property type="entry name" value="Histidine kinase-like ATPase, C-terminal domain"/>
    <property type="match status" value="1"/>
</dbReference>
<dbReference type="Pfam" id="PF02518">
    <property type="entry name" value="HATPase_c"/>
    <property type="match status" value="1"/>
</dbReference>
<keyword evidence="5" id="KW-0547">Nucleotide-binding</keyword>
<dbReference type="PROSITE" id="PS50109">
    <property type="entry name" value="HIS_KIN"/>
    <property type="match status" value="1"/>
</dbReference>
<dbReference type="Pfam" id="PF13426">
    <property type="entry name" value="PAS_9"/>
    <property type="match status" value="1"/>
</dbReference>
<dbReference type="SUPFAM" id="SSF47384">
    <property type="entry name" value="Homodimeric domain of signal transducing histidine kinase"/>
    <property type="match status" value="1"/>
</dbReference>
<evidence type="ECO:0000256" key="8">
    <source>
        <dbReference type="ARBA" id="ARBA00023012"/>
    </source>
</evidence>
<dbReference type="InterPro" id="IPR003594">
    <property type="entry name" value="HATPase_dom"/>
</dbReference>
<dbReference type="SMART" id="SM00091">
    <property type="entry name" value="PAS"/>
    <property type="match status" value="2"/>
</dbReference>
<evidence type="ECO:0000256" key="3">
    <source>
        <dbReference type="ARBA" id="ARBA00022553"/>
    </source>
</evidence>
<keyword evidence="4" id="KW-0808">Transferase</keyword>
<evidence type="ECO:0000259" key="10">
    <source>
        <dbReference type="PROSITE" id="PS50113"/>
    </source>
</evidence>
<keyword evidence="8" id="KW-0902">Two-component regulatory system</keyword>
<keyword evidence="7" id="KW-0067">ATP-binding</keyword>
<evidence type="ECO:0000313" key="11">
    <source>
        <dbReference type="EMBL" id="QAR33708.1"/>
    </source>
</evidence>
<reference evidence="11 12" key="1">
    <citation type="submission" date="2019-01" db="EMBL/GenBank/DDBJ databases">
        <title>Geovibrio thiophilus DSM 11263, complete genome.</title>
        <authorList>
            <person name="Spring S."/>
            <person name="Bunk B."/>
            <person name="Sproer C."/>
        </authorList>
    </citation>
    <scope>NUCLEOTIDE SEQUENCE [LARGE SCALE GENOMIC DNA]</scope>
    <source>
        <strain evidence="11 12">DSM 11263</strain>
    </source>
</reference>
<evidence type="ECO:0000256" key="5">
    <source>
        <dbReference type="ARBA" id="ARBA00022741"/>
    </source>
</evidence>
<dbReference type="AlphaFoldDB" id="A0A3R5Z017"/>
<dbReference type="EC" id="2.7.13.3" evidence="2"/>
<name>A0A3R5Z017_9BACT</name>